<dbReference type="PANTHER" id="PTHR43013:SF1">
    <property type="entry name" value="GLUTAMYL-TRNA REDUCTASE"/>
    <property type="match status" value="1"/>
</dbReference>
<dbReference type="InterPro" id="IPR036343">
    <property type="entry name" value="GluRdtase_N_sf"/>
</dbReference>
<dbReference type="Pfam" id="PF01488">
    <property type="entry name" value="Shikimate_DH"/>
    <property type="match status" value="1"/>
</dbReference>
<comment type="catalytic activity">
    <reaction evidence="7 8">
        <text>(S)-4-amino-5-oxopentanoate + tRNA(Glu) + NADP(+) = L-glutamyl-tRNA(Glu) + NADPH + H(+)</text>
        <dbReference type="Rhea" id="RHEA:12344"/>
        <dbReference type="Rhea" id="RHEA-COMP:9663"/>
        <dbReference type="Rhea" id="RHEA-COMP:9680"/>
        <dbReference type="ChEBI" id="CHEBI:15378"/>
        <dbReference type="ChEBI" id="CHEBI:57501"/>
        <dbReference type="ChEBI" id="CHEBI:57783"/>
        <dbReference type="ChEBI" id="CHEBI:58349"/>
        <dbReference type="ChEBI" id="CHEBI:78442"/>
        <dbReference type="ChEBI" id="CHEBI:78520"/>
        <dbReference type="EC" id="1.2.1.70"/>
    </reaction>
</comment>
<feature type="binding site" evidence="8 10">
    <location>
        <begin position="52"/>
        <end position="55"/>
    </location>
    <ligand>
        <name>substrate</name>
    </ligand>
</feature>
<protein>
    <recommendedName>
        <fullName evidence="3 8">Glutamyl-tRNA reductase</fullName>
        <shortName evidence="8">GluTR</shortName>
        <ecNumber evidence="3 8">1.2.1.70</ecNumber>
    </recommendedName>
</protein>
<comment type="domain">
    <text evidence="8">Possesses an unusual extended V-shaped dimeric structure with each monomer consisting of three distinct domains arranged along a curved 'spinal' alpha-helix. The N-terminal catalytic domain specifically recognizes the glutamate moiety of the substrate. The second domain is the NADPH-binding domain, and the third C-terminal domain is responsible for dimerization.</text>
</comment>
<keyword evidence="5 8" id="KW-0560">Oxidoreductase</keyword>
<feature type="binding site" evidence="8 10">
    <location>
        <position position="110"/>
    </location>
    <ligand>
        <name>substrate</name>
    </ligand>
</feature>
<dbReference type="HAMAP" id="MF_00087">
    <property type="entry name" value="Glu_tRNA_reductase"/>
    <property type="match status" value="1"/>
</dbReference>
<dbReference type="InterPro" id="IPR006151">
    <property type="entry name" value="Shikm_DH/Glu-tRNA_Rdtase"/>
</dbReference>
<dbReference type="GO" id="GO:0050661">
    <property type="term" value="F:NADP binding"/>
    <property type="evidence" value="ECO:0007669"/>
    <property type="project" value="InterPro"/>
</dbReference>
<dbReference type="Proteomes" id="UP000277858">
    <property type="component" value="Chromosome"/>
</dbReference>
<sequence>MLQCGVVGLCIVCVDHAEQGLGAVSTAAAQVDGLGLALTDSPQIRGAVVLSTCNRVMVLAETATEVCRPGPTLCGLLADHGATVLAQESSVLEGDDAVWRLFRIASGLESMVTGEREIAGQLKRALRFARTQSTVTPLIGHLVEEALRTSRKVATQTRLSAQGRTVVAVGFDLVSQTLDFSGARVLVMGTGSYAGATCAQLRDRGVAEILVHSTSGRAQGFARRHEVTAVDDDRLAPVLAGVDLVVTCRGSGVPALTRQVAARAVEDRAAVAGVDRDLVVLDLAVSGDVEQPVPAGLRVIDLAAIRDAVPASAAAERGEAERIVAEGVHDLAMDLERRRLAPAVVALRDTLSDLVQAELDRLPEDGSIPVDAAAQALRRLAASMAHIPSVRARIASEHGLGDRWLNSLSDVLGIDVEVDEHILDLGGLGLGAMASGDTLTCPVTGLSVSDLAPAEDRGQHGVHPMAHDDPHQLRAVQGHRPEDVAHLVTIEETR</sequence>
<keyword evidence="16" id="KW-1185">Reference proteome</keyword>
<dbReference type="STRING" id="1122997.GCA_000425285_00297"/>
<dbReference type="GO" id="GO:0008883">
    <property type="term" value="F:glutamyl-tRNA reductase activity"/>
    <property type="evidence" value="ECO:0007669"/>
    <property type="project" value="UniProtKB-UniRule"/>
</dbReference>
<comment type="caution">
    <text evidence="8">Lacks conserved residue(s) required for the propagation of feature annotation.</text>
</comment>
<evidence type="ECO:0000259" key="12">
    <source>
        <dbReference type="Pfam" id="PF00745"/>
    </source>
</evidence>
<dbReference type="UniPathway" id="UPA00251">
    <property type="reaction ID" value="UER00316"/>
</dbReference>
<dbReference type="SUPFAM" id="SSF69742">
    <property type="entry name" value="Glutamyl tRNA-reductase catalytic, N-terminal domain"/>
    <property type="match status" value="1"/>
</dbReference>
<evidence type="ECO:0000256" key="11">
    <source>
        <dbReference type="PIRSR" id="PIRSR000445-3"/>
    </source>
</evidence>
<accession>A0A3S4V3C4</accession>
<evidence type="ECO:0000256" key="8">
    <source>
        <dbReference type="HAMAP-Rule" id="MF_00087"/>
    </source>
</evidence>
<evidence type="ECO:0000256" key="5">
    <source>
        <dbReference type="ARBA" id="ARBA00023002"/>
    </source>
</evidence>
<reference evidence="15 16" key="1">
    <citation type="submission" date="2018-12" db="EMBL/GenBank/DDBJ databases">
        <authorList>
            <consortium name="Pathogen Informatics"/>
        </authorList>
    </citation>
    <scope>NUCLEOTIDE SEQUENCE [LARGE SCALE GENOMIC DNA]</scope>
    <source>
        <strain evidence="15 16">NCTC13652</strain>
    </source>
</reference>
<feature type="domain" description="Quinate/shikimate 5-dehydrogenase/glutamyl-tRNA reductase" evidence="13">
    <location>
        <begin position="175"/>
        <end position="295"/>
    </location>
</feature>
<dbReference type="OrthoDB" id="110209at2"/>
<comment type="similarity">
    <text evidence="2 8">Belongs to the glutamyl-tRNA reductase family.</text>
</comment>
<dbReference type="SUPFAM" id="SSF51735">
    <property type="entry name" value="NAD(P)-binding Rossmann-fold domains"/>
    <property type="match status" value="1"/>
</dbReference>
<dbReference type="EMBL" id="LR134473">
    <property type="protein sequence ID" value="VEI03811.1"/>
    <property type="molecule type" value="Genomic_DNA"/>
</dbReference>
<feature type="domain" description="Glutamyl-tRNA reductase N-terminal" evidence="14">
    <location>
        <begin position="25"/>
        <end position="157"/>
    </location>
</feature>
<name>A0A3S4V3C4_9ACTN</name>
<feature type="binding site" evidence="8 10">
    <location>
        <position position="121"/>
    </location>
    <ligand>
        <name>substrate</name>
    </ligand>
</feature>
<evidence type="ECO:0000256" key="7">
    <source>
        <dbReference type="ARBA" id="ARBA00047464"/>
    </source>
</evidence>
<dbReference type="InterPro" id="IPR015896">
    <property type="entry name" value="4pyrrol_synth_GluRdtase_dimer"/>
</dbReference>
<dbReference type="PIRSF" id="PIRSF000445">
    <property type="entry name" value="4pyrrol_synth_GluRdtase"/>
    <property type="match status" value="1"/>
</dbReference>
<dbReference type="InterPro" id="IPR000343">
    <property type="entry name" value="4pyrrol_synth_GluRdtase"/>
</dbReference>
<dbReference type="Pfam" id="PF05201">
    <property type="entry name" value="GlutR_N"/>
    <property type="match status" value="1"/>
</dbReference>
<keyword evidence="4 8" id="KW-0521">NADP</keyword>
<comment type="subunit">
    <text evidence="8">Homodimer.</text>
</comment>
<evidence type="ECO:0000256" key="2">
    <source>
        <dbReference type="ARBA" id="ARBA00005916"/>
    </source>
</evidence>
<comment type="pathway">
    <text evidence="1 8">Porphyrin-containing compound metabolism; protoporphyrin-IX biosynthesis; 5-aminolevulinate from L-glutamyl-tRNA(Glu): step 1/2.</text>
</comment>
<evidence type="ECO:0000313" key="15">
    <source>
        <dbReference type="EMBL" id="VEI03811.1"/>
    </source>
</evidence>
<evidence type="ECO:0000259" key="14">
    <source>
        <dbReference type="Pfam" id="PF05201"/>
    </source>
</evidence>
<dbReference type="PANTHER" id="PTHR43013">
    <property type="entry name" value="GLUTAMYL-TRNA REDUCTASE"/>
    <property type="match status" value="1"/>
</dbReference>
<comment type="function">
    <text evidence="8">Catalyzes the NADPH-dependent reduction of glutamyl-tRNA(Glu) to glutamate 1-semialdehyde (GSA).</text>
</comment>
<evidence type="ECO:0000313" key="16">
    <source>
        <dbReference type="Proteomes" id="UP000277858"/>
    </source>
</evidence>
<dbReference type="EC" id="1.2.1.70" evidence="3 8"/>
<evidence type="ECO:0000256" key="10">
    <source>
        <dbReference type="PIRSR" id="PIRSR000445-2"/>
    </source>
</evidence>
<dbReference type="Gene3D" id="3.40.50.720">
    <property type="entry name" value="NAD(P)-binding Rossmann-like Domain"/>
    <property type="match status" value="1"/>
</dbReference>
<dbReference type="Gene3D" id="3.30.460.30">
    <property type="entry name" value="Glutamyl-tRNA reductase, N-terminal domain"/>
    <property type="match status" value="1"/>
</dbReference>
<comment type="miscellaneous">
    <text evidence="8">During catalysis, the active site Cys acts as a nucleophile attacking the alpha-carbonyl group of tRNA-bound glutamate with the formation of a thioester intermediate between enzyme and glutamate, and the concomitant release of tRNA(Glu). The thioester intermediate is finally reduced by direct hydride transfer from NADPH, to form the product GSA.</text>
</comment>
<gene>
    <name evidence="8 15" type="primary">hemA</name>
    <name evidence="15" type="ORF">NCTC13652_02025</name>
</gene>
<proteinExistence type="inferred from homology"/>
<evidence type="ECO:0000259" key="13">
    <source>
        <dbReference type="Pfam" id="PF01488"/>
    </source>
</evidence>
<evidence type="ECO:0000256" key="4">
    <source>
        <dbReference type="ARBA" id="ARBA00022857"/>
    </source>
</evidence>
<dbReference type="InterPro" id="IPR015895">
    <property type="entry name" value="4pyrrol_synth_GluRdtase_N"/>
</dbReference>
<dbReference type="Pfam" id="PF00745">
    <property type="entry name" value="GlutR_dimer"/>
    <property type="match status" value="1"/>
</dbReference>
<evidence type="ECO:0000256" key="9">
    <source>
        <dbReference type="PIRSR" id="PIRSR000445-1"/>
    </source>
</evidence>
<keyword evidence="6 8" id="KW-0627">Porphyrin biosynthesis</keyword>
<evidence type="ECO:0000256" key="3">
    <source>
        <dbReference type="ARBA" id="ARBA00012970"/>
    </source>
</evidence>
<feature type="binding site" evidence="8 10">
    <location>
        <begin position="115"/>
        <end position="117"/>
    </location>
    <ligand>
        <name>substrate</name>
    </ligand>
</feature>
<feature type="binding site" evidence="8 11">
    <location>
        <begin position="189"/>
        <end position="194"/>
    </location>
    <ligand>
        <name>NADP(+)</name>
        <dbReference type="ChEBI" id="CHEBI:58349"/>
    </ligand>
</feature>
<evidence type="ECO:0000256" key="1">
    <source>
        <dbReference type="ARBA" id="ARBA00005059"/>
    </source>
</evidence>
<dbReference type="GO" id="GO:0019353">
    <property type="term" value="P:protoporphyrinogen IX biosynthetic process from glutamate"/>
    <property type="evidence" value="ECO:0007669"/>
    <property type="project" value="TreeGrafter"/>
</dbReference>
<dbReference type="AlphaFoldDB" id="A0A3S4V3C4"/>
<feature type="active site" description="Nucleophile" evidence="8 9">
    <location>
        <position position="53"/>
    </location>
</feature>
<feature type="domain" description="Tetrapyrrole biosynthesis glutamyl-tRNA reductase dimerisation" evidence="12">
    <location>
        <begin position="319"/>
        <end position="413"/>
    </location>
</feature>
<dbReference type="InterPro" id="IPR036291">
    <property type="entry name" value="NAD(P)-bd_dom_sf"/>
</dbReference>
<organism evidence="15 16">
    <name type="scientific">Acidipropionibacterium jensenii</name>
    <dbReference type="NCBI Taxonomy" id="1749"/>
    <lineage>
        <taxon>Bacteria</taxon>
        <taxon>Bacillati</taxon>
        <taxon>Actinomycetota</taxon>
        <taxon>Actinomycetes</taxon>
        <taxon>Propionibacteriales</taxon>
        <taxon>Propionibacteriaceae</taxon>
        <taxon>Acidipropionibacterium</taxon>
    </lineage>
</organism>
<evidence type="ECO:0000256" key="6">
    <source>
        <dbReference type="ARBA" id="ARBA00023244"/>
    </source>
</evidence>